<evidence type="ECO:0000313" key="1">
    <source>
        <dbReference type="EMBL" id="KAJ8109684.1"/>
    </source>
</evidence>
<dbReference type="Proteomes" id="UP001153331">
    <property type="component" value="Unassembled WGS sequence"/>
</dbReference>
<evidence type="ECO:0000313" key="2">
    <source>
        <dbReference type="Proteomes" id="UP001153331"/>
    </source>
</evidence>
<accession>A0ACC2I2W7</accession>
<protein>
    <submittedName>
        <fullName evidence="1">Uncharacterized protein</fullName>
    </submittedName>
</protein>
<sequence length="352" mass="37447">MQNPLHLLDTHIHDGAGHKPANPLLTRRTRQTALIRPKLRQQRDLAQRLEQIQLRIRVSHGVVEADQGRWQAGEEGTRGLGGVDSERDDGAWGALGIGVHEVHFALAAEVVDGVVGGRVDVPADEEDVFVVEGHLGERGEVAFRVVQGEGRAVAPVDQVAGHGFVGVFEGGLVRVGEAPAALQRDGALPCAVLALPVGRVDLAPIVGGVVAPEGLFAPGVDGCELAFLVVERCGVVGGVEVVCAGPNQGEYCDQASGDVEVHGEFLQLIWDPTWSTGPVTSCWLEMRERCVQAMATTHQTSSETTNDDFRYFDWTTAVLMSASALVKFAQLRKRLQQYAAESSAAASSAASS</sequence>
<reference evidence="1" key="1">
    <citation type="submission" date="2022-11" db="EMBL/GenBank/DDBJ databases">
        <title>Genome Sequence of Boeremia exigua.</title>
        <authorList>
            <person name="Buettner E."/>
        </authorList>
    </citation>
    <scope>NUCLEOTIDE SEQUENCE</scope>
    <source>
        <strain evidence="1">CU02</strain>
    </source>
</reference>
<comment type="caution">
    <text evidence="1">The sequence shown here is derived from an EMBL/GenBank/DDBJ whole genome shotgun (WGS) entry which is preliminary data.</text>
</comment>
<gene>
    <name evidence="1" type="ORF">OPT61_g7277</name>
</gene>
<proteinExistence type="predicted"/>
<name>A0ACC2I2W7_9PLEO</name>
<dbReference type="EMBL" id="JAPHNI010000583">
    <property type="protein sequence ID" value="KAJ8109684.1"/>
    <property type="molecule type" value="Genomic_DNA"/>
</dbReference>
<keyword evidence="2" id="KW-1185">Reference proteome</keyword>
<organism evidence="1 2">
    <name type="scientific">Boeremia exigua</name>
    <dbReference type="NCBI Taxonomy" id="749465"/>
    <lineage>
        <taxon>Eukaryota</taxon>
        <taxon>Fungi</taxon>
        <taxon>Dikarya</taxon>
        <taxon>Ascomycota</taxon>
        <taxon>Pezizomycotina</taxon>
        <taxon>Dothideomycetes</taxon>
        <taxon>Pleosporomycetidae</taxon>
        <taxon>Pleosporales</taxon>
        <taxon>Pleosporineae</taxon>
        <taxon>Didymellaceae</taxon>
        <taxon>Boeremia</taxon>
    </lineage>
</organism>